<feature type="compositionally biased region" description="Basic and acidic residues" evidence="6">
    <location>
        <begin position="59"/>
        <end position="78"/>
    </location>
</feature>
<evidence type="ECO:0000313" key="9">
    <source>
        <dbReference type="Proteomes" id="UP000695562"/>
    </source>
</evidence>
<dbReference type="GO" id="GO:0030026">
    <property type="term" value="P:intracellular manganese ion homeostasis"/>
    <property type="evidence" value="ECO:0007669"/>
    <property type="project" value="InterPro"/>
</dbReference>
<keyword evidence="3 7" id="KW-0812">Transmembrane</keyword>
<sequence>MISKNSDLSPSPTSSSSSSSSYFFENININNNSNTSSEGSRLTLRRNLDVATEAYKTNDVRKSKEAHEIRKIEDEPHKSNSFKKGSTKYIKTATTFGSYSILLCISIVMGLHTYLNEKNNVNSSNSNNSNNSNIELKVYNHMILFIVTASLFICGIGLTLIESTNRKIEHSFYHSEKRREEWEYDNYIEGEQSEMVELYCIKGMTEYDAQKVVKKLSKYKSLFIDIMMLEELNLMPVELLLKPMQTAFATFLSFVVVGLFSLTPFFVSCFITFIPIQLIYSSFLILSLMVLFIFGSIKSKFYTGIWWKEGFYSSMAGIVSILMGIGFGTLSTTFI</sequence>
<feature type="transmembrane region" description="Helical" evidence="7">
    <location>
        <begin position="248"/>
        <end position="273"/>
    </location>
</feature>
<evidence type="ECO:0000256" key="7">
    <source>
        <dbReference type="SAM" id="Phobius"/>
    </source>
</evidence>
<keyword evidence="9" id="KW-1185">Reference proteome</keyword>
<evidence type="ECO:0000313" key="8">
    <source>
        <dbReference type="EMBL" id="KAF2069371.1"/>
    </source>
</evidence>
<keyword evidence="5 7" id="KW-0472">Membrane</keyword>
<evidence type="ECO:0000256" key="3">
    <source>
        <dbReference type="ARBA" id="ARBA00022692"/>
    </source>
</evidence>
<dbReference type="EMBL" id="AJWJ01000677">
    <property type="protein sequence ID" value="KAF2069371.1"/>
    <property type="molecule type" value="Genomic_DNA"/>
</dbReference>
<proteinExistence type="inferred from homology"/>
<organism evidence="8 9">
    <name type="scientific">Polysphondylium violaceum</name>
    <dbReference type="NCBI Taxonomy" id="133409"/>
    <lineage>
        <taxon>Eukaryota</taxon>
        <taxon>Amoebozoa</taxon>
        <taxon>Evosea</taxon>
        <taxon>Eumycetozoa</taxon>
        <taxon>Dictyostelia</taxon>
        <taxon>Dictyosteliales</taxon>
        <taxon>Dictyosteliaceae</taxon>
        <taxon>Polysphondylium</taxon>
    </lineage>
</organism>
<evidence type="ECO:0000256" key="6">
    <source>
        <dbReference type="SAM" id="MobiDB-lite"/>
    </source>
</evidence>
<name>A0A8J4PTV6_9MYCE</name>
<evidence type="ECO:0000256" key="5">
    <source>
        <dbReference type="ARBA" id="ARBA00023136"/>
    </source>
</evidence>
<evidence type="ECO:0000256" key="2">
    <source>
        <dbReference type="ARBA" id="ARBA00007049"/>
    </source>
</evidence>
<comment type="caution">
    <text evidence="8">The sequence shown here is derived from an EMBL/GenBank/DDBJ whole genome shotgun (WGS) entry which is preliminary data.</text>
</comment>
<gene>
    <name evidence="8" type="ORF">CYY_009315</name>
</gene>
<keyword evidence="4 7" id="KW-1133">Transmembrane helix</keyword>
<feature type="region of interest" description="Disordered" evidence="6">
    <location>
        <begin position="1"/>
        <end position="20"/>
    </location>
</feature>
<dbReference type="Pfam" id="PF01988">
    <property type="entry name" value="VIT1"/>
    <property type="match status" value="1"/>
</dbReference>
<dbReference type="GO" id="GO:0012505">
    <property type="term" value="C:endomembrane system"/>
    <property type="evidence" value="ECO:0007669"/>
    <property type="project" value="UniProtKB-SubCell"/>
</dbReference>
<feature type="transmembrane region" description="Helical" evidence="7">
    <location>
        <begin position="138"/>
        <end position="161"/>
    </location>
</feature>
<dbReference type="InterPro" id="IPR008217">
    <property type="entry name" value="Ccc1_fam"/>
</dbReference>
<evidence type="ECO:0008006" key="10">
    <source>
        <dbReference type="Google" id="ProtNLM"/>
    </source>
</evidence>
<dbReference type="OrthoDB" id="73465at2759"/>
<protein>
    <recommendedName>
        <fullName evidence="10">Transmembrane protein</fullName>
    </recommendedName>
</protein>
<evidence type="ECO:0000256" key="4">
    <source>
        <dbReference type="ARBA" id="ARBA00022989"/>
    </source>
</evidence>
<comment type="similarity">
    <text evidence="2">Belongs to the CCC1 family.</text>
</comment>
<evidence type="ECO:0000256" key="1">
    <source>
        <dbReference type="ARBA" id="ARBA00004127"/>
    </source>
</evidence>
<feature type="transmembrane region" description="Helical" evidence="7">
    <location>
        <begin position="279"/>
        <end position="297"/>
    </location>
</feature>
<feature type="region of interest" description="Disordered" evidence="6">
    <location>
        <begin position="59"/>
        <end position="83"/>
    </location>
</feature>
<accession>A0A8J4PTV6</accession>
<feature type="transmembrane region" description="Helical" evidence="7">
    <location>
        <begin position="309"/>
        <end position="330"/>
    </location>
</feature>
<dbReference type="Proteomes" id="UP000695562">
    <property type="component" value="Unassembled WGS sequence"/>
</dbReference>
<dbReference type="GO" id="GO:0005384">
    <property type="term" value="F:manganese ion transmembrane transporter activity"/>
    <property type="evidence" value="ECO:0007669"/>
    <property type="project" value="InterPro"/>
</dbReference>
<reference evidence="8" key="1">
    <citation type="submission" date="2020-01" db="EMBL/GenBank/DDBJ databases">
        <title>Development of genomics and gene disruption for Polysphondylium violaceum indicates a role for the polyketide synthase stlB in stalk morphogenesis.</title>
        <authorList>
            <person name="Narita B."/>
            <person name="Kawabe Y."/>
            <person name="Kin K."/>
            <person name="Saito T."/>
            <person name="Gibbs R."/>
            <person name="Kuspa A."/>
            <person name="Muzny D."/>
            <person name="Queller D."/>
            <person name="Richards S."/>
            <person name="Strassman J."/>
            <person name="Sucgang R."/>
            <person name="Worley K."/>
            <person name="Schaap P."/>
        </authorList>
    </citation>
    <scope>NUCLEOTIDE SEQUENCE</scope>
    <source>
        <strain evidence="8">QSvi11</strain>
    </source>
</reference>
<feature type="transmembrane region" description="Helical" evidence="7">
    <location>
        <begin position="93"/>
        <end position="115"/>
    </location>
</feature>
<dbReference type="AlphaFoldDB" id="A0A8J4PTV6"/>
<comment type="subcellular location">
    <subcellularLocation>
        <location evidence="1">Endomembrane system</location>
        <topology evidence="1">Multi-pass membrane protein</topology>
    </subcellularLocation>
</comment>